<evidence type="ECO:0000256" key="1">
    <source>
        <dbReference type="SAM" id="MobiDB-lite"/>
    </source>
</evidence>
<dbReference type="Proteomes" id="UP000292082">
    <property type="component" value="Unassembled WGS sequence"/>
</dbReference>
<feature type="region of interest" description="Disordered" evidence="1">
    <location>
        <begin position="38"/>
        <end position="135"/>
    </location>
</feature>
<name>A0A4Q9PQT0_9APHY</name>
<proteinExistence type="predicted"/>
<sequence length="273" mass="28425">MSQSHVTSQEGQDHIWHEDMGLVDAVNNLLASHAHTAPGFASFHDPTSNSANSVGEPQAFPIASSTHPDESANKKQKRRSSRKAHPYPRSQSSRKSVETAGLGDSCVDAPSKRAKKRSVDVEGTSTGGGGLQGGARSYGGAVPSEAPAQTYVAPSFANEETTIGTAITAPTAVAAPVPAHGVTFHYEGGWGPAGYIGLPPTTGQNFSPTDDLSGFTGHAQLGADTLSFAYNPVSDDFFGGQAGTTYLDNSQNFDVPYNFTGNTFFAGGQEAPY</sequence>
<dbReference type="EMBL" id="ML145147">
    <property type="protein sequence ID" value="TBU56720.1"/>
    <property type="molecule type" value="Genomic_DNA"/>
</dbReference>
<keyword evidence="3" id="KW-1185">Reference proteome</keyword>
<dbReference type="AlphaFoldDB" id="A0A4Q9PQT0"/>
<reference evidence="2 3" key="1">
    <citation type="submission" date="2019-01" db="EMBL/GenBank/DDBJ databases">
        <title>Draft genome sequences of three monokaryotic isolates of the white-rot basidiomycete fungus Dichomitus squalens.</title>
        <authorList>
            <consortium name="DOE Joint Genome Institute"/>
            <person name="Lopez S.C."/>
            <person name="Andreopoulos B."/>
            <person name="Pangilinan J."/>
            <person name="Lipzen A."/>
            <person name="Riley R."/>
            <person name="Ahrendt S."/>
            <person name="Ng V."/>
            <person name="Barry K."/>
            <person name="Daum C."/>
            <person name="Grigoriev I.V."/>
            <person name="Hilden K.S."/>
            <person name="Makela M.R."/>
            <person name="de Vries R.P."/>
        </authorList>
    </citation>
    <scope>NUCLEOTIDE SEQUENCE [LARGE SCALE GENOMIC DNA]</scope>
    <source>
        <strain evidence="2 3">CBS 464.89</strain>
    </source>
</reference>
<evidence type="ECO:0000313" key="3">
    <source>
        <dbReference type="Proteomes" id="UP000292082"/>
    </source>
</evidence>
<gene>
    <name evidence="2" type="ORF">BD310DRAFT_823166</name>
</gene>
<accession>A0A4Q9PQT0</accession>
<feature type="compositionally biased region" description="Polar residues" evidence="1">
    <location>
        <begin position="45"/>
        <end position="55"/>
    </location>
</feature>
<organism evidence="2 3">
    <name type="scientific">Dichomitus squalens</name>
    <dbReference type="NCBI Taxonomy" id="114155"/>
    <lineage>
        <taxon>Eukaryota</taxon>
        <taxon>Fungi</taxon>
        <taxon>Dikarya</taxon>
        <taxon>Basidiomycota</taxon>
        <taxon>Agaricomycotina</taxon>
        <taxon>Agaricomycetes</taxon>
        <taxon>Polyporales</taxon>
        <taxon>Polyporaceae</taxon>
        <taxon>Dichomitus</taxon>
    </lineage>
</organism>
<evidence type="ECO:0000313" key="2">
    <source>
        <dbReference type="EMBL" id="TBU56720.1"/>
    </source>
</evidence>
<protein>
    <submittedName>
        <fullName evidence="2">Uncharacterized protein</fullName>
    </submittedName>
</protein>
<feature type="compositionally biased region" description="Basic residues" evidence="1">
    <location>
        <begin position="74"/>
        <end position="86"/>
    </location>
</feature>
<feature type="compositionally biased region" description="Gly residues" evidence="1">
    <location>
        <begin position="125"/>
        <end position="135"/>
    </location>
</feature>